<protein>
    <recommendedName>
        <fullName evidence="6">Globin domain-containing protein</fullName>
    </recommendedName>
</protein>
<dbReference type="SUPFAM" id="SSF46458">
    <property type="entry name" value="Globin-like"/>
    <property type="match status" value="1"/>
</dbReference>
<dbReference type="Proteomes" id="UP001175271">
    <property type="component" value="Unassembled WGS sequence"/>
</dbReference>
<dbReference type="GO" id="GO:0046872">
    <property type="term" value="F:metal ion binding"/>
    <property type="evidence" value="ECO:0007669"/>
    <property type="project" value="UniProtKB-KW"/>
</dbReference>
<dbReference type="GO" id="GO:0020037">
    <property type="term" value="F:heme binding"/>
    <property type="evidence" value="ECO:0007669"/>
    <property type="project" value="InterPro"/>
</dbReference>
<dbReference type="InterPro" id="IPR009050">
    <property type="entry name" value="Globin-like_sf"/>
</dbReference>
<dbReference type="Pfam" id="PF00042">
    <property type="entry name" value="Globin"/>
    <property type="match status" value="1"/>
</dbReference>
<dbReference type="InterPro" id="IPR044399">
    <property type="entry name" value="Mb-like_M"/>
</dbReference>
<evidence type="ECO:0000256" key="3">
    <source>
        <dbReference type="ARBA" id="ARBA00023004"/>
    </source>
</evidence>
<dbReference type="PANTHER" id="PTHR46458:SF16">
    <property type="entry name" value="GLOBIN DOMAIN-CONTAINING PROTEIN-RELATED"/>
    <property type="match status" value="1"/>
</dbReference>
<feature type="compositionally biased region" description="Polar residues" evidence="5">
    <location>
        <begin position="201"/>
        <end position="225"/>
    </location>
</feature>
<evidence type="ECO:0000256" key="2">
    <source>
        <dbReference type="ARBA" id="ARBA00022723"/>
    </source>
</evidence>
<dbReference type="InterPro" id="IPR000971">
    <property type="entry name" value="Globin"/>
</dbReference>
<comment type="caution">
    <text evidence="7">The sequence shown here is derived from an EMBL/GenBank/DDBJ whole genome shotgun (WGS) entry which is preliminary data.</text>
</comment>
<dbReference type="GO" id="GO:0005344">
    <property type="term" value="F:oxygen carrier activity"/>
    <property type="evidence" value="ECO:0007669"/>
    <property type="project" value="UniProtKB-KW"/>
</dbReference>
<keyword evidence="3" id="KW-0408">Iron</keyword>
<feature type="region of interest" description="Disordered" evidence="5">
    <location>
        <begin position="1"/>
        <end position="27"/>
    </location>
</feature>
<keyword evidence="4" id="KW-0561">Oxygen transport</keyword>
<accession>A0AA39IIV9</accession>
<proteinExistence type="inferred from homology"/>
<dbReference type="InterPro" id="IPR012292">
    <property type="entry name" value="Globin/Proto"/>
</dbReference>
<dbReference type="Gene3D" id="1.10.490.10">
    <property type="entry name" value="Globins"/>
    <property type="match status" value="1"/>
</dbReference>
<evidence type="ECO:0000259" key="6">
    <source>
        <dbReference type="PROSITE" id="PS01033"/>
    </source>
</evidence>
<dbReference type="GO" id="GO:0019825">
    <property type="term" value="F:oxygen binding"/>
    <property type="evidence" value="ECO:0007669"/>
    <property type="project" value="InterPro"/>
</dbReference>
<reference evidence="7" key="1">
    <citation type="submission" date="2023-06" db="EMBL/GenBank/DDBJ databases">
        <title>Genomic analysis of the entomopathogenic nematode Steinernema hermaphroditum.</title>
        <authorList>
            <person name="Schwarz E.M."/>
            <person name="Heppert J.K."/>
            <person name="Baniya A."/>
            <person name="Schwartz H.T."/>
            <person name="Tan C.-H."/>
            <person name="Antoshechkin I."/>
            <person name="Sternberg P.W."/>
            <person name="Goodrich-Blair H."/>
            <person name="Dillman A.R."/>
        </authorList>
    </citation>
    <scope>NUCLEOTIDE SEQUENCE</scope>
    <source>
        <strain evidence="7">PS9179</strain>
        <tissue evidence="7">Whole animal</tissue>
    </source>
</reference>
<gene>
    <name evidence="7" type="ORF">QR680_009045</name>
</gene>
<comment type="similarity">
    <text evidence="4">Belongs to the globin family.</text>
</comment>
<evidence type="ECO:0000313" key="7">
    <source>
        <dbReference type="EMBL" id="KAK0425123.1"/>
    </source>
</evidence>
<evidence type="ECO:0000256" key="4">
    <source>
        <dbReference type="RuleBase" id="RU000356"/>
    </source>
</evidence>
<dbReference type="InterPro" id="IPR050532">
    <property type="entry name" value="Globin-like_OT"/>
</dbReference>
<dbReference type="CDD" id="cd01040">
    <property type="entry name" value="Mb-like"/>
    <property type="match status" value="1"/>
</dbReference>
<evidence type="ECO:0000256" key="1">
    <source>
        <dbReference type="ARBA" id="ARBA00022617"/>
    </source>
</evidence>
<feature type="domain" description="Globin" evidence="6">
    <location>
        <begin position="25"/>
        <end position="185"/>
    </location>
</feature>
<feature type="compositionally biased region" description="Low complexity" evidence="5">
    <location>
        <begin position="1"/>
        <end position="16"/>
    </location>
</feature>
<keyword evidence="2" id="KW-0479">Metal-binding</keyword>
<keyword evidence="8" id="KW-1185">Reference proteome</keyword>
<keyword evidence="1 4" id="KW-0349">Heme</keyword>
<name>A0AA39IIV9_9BILA</name>
<dbReference type="AlphaFoldDB" id="A0AA39IIV9"/>
<dbReference type="PROSITE" id="PS01033">
    <property type="entry name" value="GLOBIN"/>
    <property type="match status" value="1"/>
</dbReference>
<sequence length="292" mass="32863">MGNARSTRSSASRPSSGPSPPKDALLNPYQKTVVQEVFSHMSMSKTGHGNCGRTVMKRLLLKDADVKHIFRNTDGFGGMIVAVSTGHRRGRCGLDEHAHEVVRLLQMVLENLDAPQKIAEECERIGRMHRRLKMFGLKTEHWDLLGEAISETVREYQGWRKHREALRGANILVSVIADRLRKGFQQKEVEKRRSRYAPATRSLSENGSRTSGDSTLLDSSVASEGSSKEQELDENGNRKAKGVNRSRSLNTRRVLPKTPDDLDANGNLLILPTLLPIRKYSEPPRVHYHFQH</sequence>
<organism evidence="7 8">
    <name type="scientific">Steinernema hermaphroditum</name>
    <dbReference type="NCBI Taxonomy" id="289476"/>
    <lineage>
        <taxon>Eukaryota</taxon>
        <taxon>Metazoa</taxon>
        <taxon>Ecdysozoa</taxon>
        <taxon>Nematoda</taxon>
        <taxon>Chromadorea</taxon>
        <taxon>Rhabditida</taxon>
        <taxon>Tylenchina</taxon>
        <taxon>Panagrolaimomorpha</taxon>
        <taxon>Strongyloidoidea</taxon>
        <taxon>Steinernematidae</taxon>
        <taxon>Steinernema</taxon>
    </lineage>
</organism>
<dbReference type="EMBL" id="JAUCMV010000001">
    <property type="protein sequence ID" value="KAK0425123.1"/>
    <property type="molecule type" value="Genomic_DNA"/>
</dbReference>
<feature type="region of interest" description="Disordered" evidence="5">
    <location>
        <begin position="187"/>
        <end position="262"/>
    </location>
</feature>
<dbReference type="PANTHER" id="PTHR46458">
    <property type="entry name" value="BLR2807 PROTEIN"/>
    <property type="match status" value="1"/>
</dbReference>
<evidence type="ECO:0000313" key="8">
    <source>
        <dbReference type="Proteomes" id="UP001175271"/>
    </source>
</evidence>
<keyword evidence="4" id="KW-0813">Transport</keyword>
<evidence type="ECO:0000256" key="5">
    <source>
        <dbReference type="SAM" id="MobiDB-lite"/>
    </source>
</evidence>